<reference evidence="5 6" key="1">
    <citation type="submission" date="2019-11" db="EMBL/GenBank/DDBJ databases">
        <title>Draft Genome Sequence of Plant Growth-Promoting Rhizosphere-Associated Bacteria.</title>
        <authorList>
            <person name="Vasilyev I.Y."/>
            <person name="Radchenko V."/>
            <person name="Ilnitskaya E.V."/>
        </authorList>
    </citation>
    <scope>NUCLEOTIDE SEQUENCE [LARGE SCALE GENOMIC DNA]</scope>
    <source>
        <strain evidence="5 6">VRA_9sq_n</strain>
    </source>
</reference>
<dbReference type="OrthoDB" id="3227375at2"/>
<dbReference type="Gene3D" id="3.40.50.2300">
    <property type="match status" value="2"/>
</dbReference>
<gene>
    <name evidence="5" type="ORF">GKC41_05900</name>
</gene>
<accession>A0A6N7TY18</accession>
<feature type="domain" description="HTH lacI-type" evidence="4">
    <location>
        <begin position="15"/>
        <end position="69"/>
    </location>
</feature>
<name>A0A6N7TY18_9BIFI</name>
<dbReference type="SUPFAM" id="SSF47413">
    <property type="entry name" value="lambda repressor-like DNA-binding domains"/>
    <property type="match status" value="1"/>
</dbReference>
<dbReference type="PROSITE" id="PS50932">
    <property type="entry name" value="HTH_LACI_2"/>
    <property type="match status" value="1"/>
</dbReference>
<dbReference type="SUPFAM" id="SSF53822">
    <property type="entry name" value="Periplasmic binding protein-like I"/>
    <property type="match status" value="1"/>
</dbReference>
<evidence type="ECO:0000256" key="3">
    <source>
        <dbReference type="ARBA" id="ARBA00023163"/>
    </source>
</evidence>
<proteinExistence type="predicted"/>
<dbReference type="GO" id="GO:0000976">
    <property type="term" value="F:transcription cis-regulatory region binding"/>
    <property type="evidence" value="ECO:0007669"/>
    <property type="project" value="TreeGrafter"/>
</dbReference>
<dbReference type="InterPro" id="IPR010982">
    <property type="entry name" value="Lambda_DNA-bd_dom_sf"/>
</dbReference>
<keyword evidence="2 5" id="KW-0238">DNA-binding</keyword>
<dbReference type="CDD" id="cd06296">
    <property type="entry name" value="PBP1_CatR-like"/>
    <property type="match status" value="1"/>
</dbReference>
<dbReference type="InterPro" id="IPR000843">
    <property type="entry name" value="HTH_LacI"/>
</dbReference>
<keyword evidence="3" id="KW-0804">Transcription</keyword>
<sequence length="342" mass="37282">MNNGRKPTSSSGVKPRLTDIAKQAGVSIATVSKVINGRPDVSDGTREHVESLLESVGYSRPLRAQKTNNNIEIVFQKFDSIWGMELLQGACGAAREHNCSVTIAESGNRRSPSSAWVNGVLERRPLGVILVFSDLSKKERKLLSSRQIPYVILDPYGNPSVSTASVRADNWTGGLTATRFLIRQGHKRIGIINGPRKMMCSKARYDGYCAALEESGIAVDPNLVRYGDFTVDSGRREAFSLLSNGSIPSAVFAGSDLQAMGLYETARRLHLRIPDDISVIGFDDIQASAFLGPALTTIRQPMAEMASQAASMLFDMHMGKKVSHEVVFPTRLVVRSSTIEHS</sequence>
<evidence type="ECO:0000256" key="2">
    <source>
        <dbReference type="ARBA" id="ARBA00023125"/>
    </source>
</evidence>
<dbReference type="EMBL" id="WKKW01000003">
    <property type="protein sequence ID" value="MSD91188.1"/>
    <property type="molecule type" value="Genomic_DNA"/>
</dbReference>
<dbReference type="PRINTS" id="PR00036">
    <property type="entry name" value="HTHLACI"/>
</dbReference>
<dbReference type="RefSeq" id="WP_154313438.1">
    <property type="nucleotide sequence ID" value="NZ_WKKW01000003.1"/>
</dbReference>
<dbReference type="GO" id="GO:0003700">
    <property type="term" value="F:DNA-binding transcription factor activity"/>
    <property type="evidence" value="ECO:0007669"/>
    <property type="project" value="TreeGrafter"/>
</dbReference>
<evidence type="ECO:0000313" key="6">
    <source>
        <dbReference type="Proteomes" id="UP000436357"/>
    </source>
</evidence>
<dbReference type="PROSITE" id="PS00356">
    <property type="entry name" value="HTH_LACI_1"/>
    <property type="match status" value="1"/>
</dbReference>
<dbReference type="Pfam" id="PF13377">
    <property type="entry name" value="Peripla_BP_3"/>
    <property type="match status" value="1"/>
</dbReference>
<evidence type="ECO:0000313" key="5">
    <source>
        <dbReference type="EMBL" id="MSD91188.1"/>
    </source>
</evidence>
<dbReference type="CDD" id="cd01392">
    <property type="entry name" value="HTH_LacI"/>
    <property type="match status" value="1"/>
</dbReference>
<keyword evidence="1" id="KW-0805">Transcription regulation</keyword>
<dbReference type="Gene3D" id="1.10.260.40">
    <property type="entry name" value="lambda repressor-like DNA-binding domains"/>
    <property type="match status" value="1"/>
</dbReference>
<dbReference type="SMART" id="SM00354">
    <property type="entry name" value="HTH_LACI"/>
    <property type="match status" value="1"/>
</dbReference>
<dbReference type="Proteomes" id="UP000436357">
    <property type="component" value="Unassembled WGS sequence"/>
</dbReference>
<dbReference type="Pfam" id="PF00356">
    <property type="entry name" value="LacI"/>
    <property type="match status" value="1"/>
</dbReference>
<dbReference type="AlphaFoldDB" id="A0A6N7TY18"/>
<dbReference type="PANTHER" id="PTHR30146:SF153">
    <property type="entry name" value="LACTOSE OPERON REPRESSOR"/>
    <property type="match status" value="1"/>
</dbReference>
<dbReference type="PANTHER" id="PTHR30146">
    <property type="entry name" value="LACI-RELATED TRANSCRIPTIONAL REPRESSOR"/>
    <property type="match status" value="1"/>
</dbReference>
<protein>
    <submittedName>
        <fullName evidence="5">LacI family DNA-binding transcriptional regulator</fullName>
    </submittedName>
</protein>
<evidence type="ECO:0000256" key="1">
    <source>
        <dbReference type="ARBA" id="ARBA00023015"/>
    </source>
</evidence>
<dbReference type="InterPro" id="IPR046335">
    <property type="entry name" value="LacI/GalR-like_sensor"/>
</dbReference>
<dbReference type="InterPro" id="IPR028082">
    <property type="entry name" value="Peripla_BP_I"/>
</dbReference>
<evidence type="ECO:0000259" key="4">
    <source>
        <dbReference type="PROSITE" id="PS50932"/>
    </source>
</evidence>
<comment type="caution">
    <text evidence="5">The sequence shown here is derived from an EMBL/GenBank/DDBJ whole genome shotgun (WGS) entry which is preliminary data.</text>
</comment>
<organism evidence="5 6">
    <name type="scientific">Bifidobacterium asteroides</name>
    <dbReference type="NCBI Taxonomy" id="1684"/>
    <lineage>
        <taxon>Bacteria</taxon>
        <taxon>Bacillati</taxon>
        <taxon>Actinomycetota</taxon>
        <taxon>Actinomycetes</taxon>
        <taxon>Bifidobacteriales</taxon>
        <taxon>Bifidobacteriaceae</taxon>
        <taxon>Bifidobacterium</taxon>
    </lineage>
</organism>